<evidence type="ECO:0000313" key="2">
    <source>
        <dbReference type="Proteomes" id="UP001202134"/>
    </source>
</evidence>
<reference evidence="1 2" key="1">
    <citation type="submission" date="2022-01" db="EMBL/GenBank/DDBJ databases">
        <title>Whole genome-based taxonomy of the Shewanellaceae.</title>
        <authorList>
            <person name="Martin-Rodriguez A.J."/>
        </authorList>
    </citation>
    <scope>NUCLEOTIDE SEQUENCE [LARGE SCALE GENOMIC DNA]</scope>
    <source>
        <strain evidence="1 2">DSM 24955</strain>
    </source>
</reference>
<accession>A0ABT0KVP9</accession>
<dbReference type="Proteomes" id="UP001202134">
    <property type="component" value="Unassembled WGS sequence"/>
</dbReference>
<comment type="caution">
    <text evidence="1">The sequence shown here is derived from an EMBL/GenBank/DDBJ whole genome shotgun (WGS) entry which is preliminary data.</text>
</comment>
<sequence>MNDIKLLEQLRAQLAEIQTTTHDTLEPSVTRKIEEAIENLDLVIENSASKEADYKAIGLKTLGDLLIYFPSIIELIQLFRKFLE</sequence>
<proteinExistence type="predicted"/>
<dbReference type="RefSeq" id="WP_248957078.1">
    <property type="nucleotide sequence ID" value="NZ_JAKIKU010000022.1"/>
</dbReference>
<keyword evidence="2" id="KW-1185">Reference proteome</keyword>
<evidence type="ECO:0000313" key="1">
    <source>
        <dbReference type="EMBL" id="MCL1047927.1"/>
    </source>
</evidence>
<dbReference type="EMBL" id="JAKIKU010000022">
    <property type="protein sequence ID" value="MCL1047927.1"/>
    <property type="molecule type" value="Genomic_DNA"/>
</dbReference>
<protein>
    <submittedName>
        <fullName evidence="1">Uncharacterized protein</fullName>
    </submittedName>
</protein>
<name>A0ABT0KVP9_9GAMM</name>
<gene>
    <name evidence="1" type="ORF">L2737_21750</name>
</gene>
<organism evidence="1 2">
    <name type="scientific">Shewanella electrodiphila</name>
    <dbReference type="NCBI Taxonomy" id="934143"/>
    <lineage>
        <taxon>Bacteria</taxon>
        <taxon>Pseudomonadati</taxon>
        <taxon>Pseudomonadota</taxon>
        <taxon>Gammaproteobacteria</taxon>
        <taxon>Alteromonadales</taxon>
        <taxon>Shewanellaceae</taxon>
        <taxon>Shewanella</taxon>
    </lineage>
</organism>